<accession>A0ABN2TPV5</accession>
<dbReference type="InterPro" id="IPR035906">
    <property type="entry name" value="MetI-like_sf"/>
</dbReference>
<keyword evidence="4 7" id="KW-0812">Transmembrane</keyword>
<dbReference type="SUPFAM" id="SSF161098">
    <property type="entry name" value="MetI-like"/>
    <property type="match status" value="1"/>
</dbReference>
<name>A0ABN2TPV5_9ACTN</name>
<feature type="transmembrane region" description="Helical" evidence="7">
    <location>
        <begin position="296"/>
        <end position="319"/>
    </location>
</feature>
<comment type="caution">
    <text evidence="10">The sequence shown here is derived from an EMBL/GenBank/DDBJ whole genome shotgun (WGS) entry which is preliminary data.</text>
</comment>
<evidence type="ECO:0000256" key="1">
    <source>
        <dbReference type="ARBA" id="ARBA00004651"/>
    </source>
</evidence>
<dbReference type="PANTHER" id="PTHR43386">
    <property type="entry name" value="OLIGOPEPTIDE TRANSPORT SYSTEM PERMEASE PROTEIN APPC"/>
    <property type="match status" value="1"/>
</dbReference>
<keyword evidence="5 7" id="KW-1133">Transmembrane helix</keyword>
<evidence type="ECO:0000259" key="9">
    <source>
        <dbReference type="PROSITE" id="PS50928"/>
    </source>
</evidence>
<organism evidence="10 11">
    <name type="scientific">Catenulispora yoronensis</name>
    <dbReference type="NCBI Taxonomy" id="450799"/>
    <lineage>
        <taxon>Bacteria</taxon>
        <taxon>Bacillati</taxon>
        <taxon>Actinomycetota</taxon>
        <taxon>Actinomycetes</taxon>
        <taxon>Catenulisporales</taxon>
        <taxon>Catenulisporaceae</taxon>
        <taxon>Catenulispora</taxon>
    </lineage>
</organism>
<proteinExistence type="inferred from homology"/>
<keyword evidence="11" id="KW-1185">Reference proteome</keyword>
<sequence length="334" mass="34765">MTAADSSFVPNDPTLAPNDPTLAPSGSSLAPGDSSLGPAGTPRPGPVPGKAPIGVGRALVAGLRRNRLMLAGLVVLVLMVGFCFLGPVFYHSDQTNASLADQTLPPGPGHPLGTDAVGYDQLGRLMLGGQSAIEIGLGAALLAVVLGTAWGAVAGYFGGAVDAMMMRVVDAMLAIPAILLLLVLSTIWHPSVPKLIVILGLLAWLGPARFVRGETLTIRVRDYVKAARLMGARAPRIIVRHVLPNTVGTIMVNATFQVADAILAVATLSYLGLGLPPPAATWGGMLSSGLDYVQAGYWWLVYPPGIAIVLVVAAFYLIGDGLREIFDARLRTLR</sequence>
<evidence type="ECO:0000256" key="7">
    <source>
        <dbReference type="RuleBase" id="RU363032"/>
    </source>
</evidence>
<dbReference type="Pfam" id="PF00528">
    <property type="entry name" value="BPD_transp_1"/>
    <property type="match status" value="1"/>
</dbReference>
<dbReference type="Pfam" id="PF12911">
    <property type="entry name" value="OppC_N"/>
    <property type="match status" value="1"/>
</dbReference>
<evidence type="ECO:0000256" key="3">
    <source>
        <dbReference type="ARBA" id="ARBA00022475"/>
    </source>
</evidence>
<dbReference type="InterPro" id="IPR050366">
    <property type="entry name" value="BP-dependent_transpt_permease"/>
</dbReference>
<evidence type="ECO:0000256" key="5">
    <source>
        <dbReference type="ARBA" id="ARBA00022989"/>
    </source>
</evidence>
<feature type="region of interest" description="Disordered" evidence="8">
    <location>
        <begin position="1"/>
        <end position="51"/>
    </location>
</feature>
<dbReference type="Gene3D" id="1.10.3720.10">
    <property type="entry name" value="MetI-like"/>
    <property type="match status" value="1"/>
</dbReference>
<evidence type="ECO:0000313" key="11">
    <source>
        <dbReference type="Proteomes" id="UP001500751"/>
    </source>
</evidence>
<evidence type="ECO:0000256" key="6">
    <source>
        <dbReference type="ARBA" id="ARBA00023136"/>
    </source>
</evidence>
<feature type="transmembrane region" description="Helical" evidence="7">
    <location>
        <begin position="169"/>
        <end position="189"/>
    </location>
</feature>
<dbReference type="InterPro" id="IPR000515">
    <property type="entry name" value="MetI-like"/>
</dbReference>
<gene>
    <name evidence="10" type="ORF">GCM10009839_08460</name>
</gene>
<feature type="domain" description="ABC transmembrane type-1" evidence="9">
    <location>
        <begin position="129"/>
        <end position="319"/>
    </location>
</feature>
<dbReference type="RefSeq" id="WP_344664138.1">
    <property type="nucleotide sequence ID" value="NZ_BAAAQN010000003.1"/>
</dbReference>
<keyword evidence="6 7" id="KW-0472">Membrane</keyword>
<evidence type="ECO:0000313" key="10">
    <source>
        <dbReference type="EMBL" id="GAA2015471.1"/>
    </source>
</evidence>
<dbReference type="InterPro" id="IPR025966">
    <property type="entry name" value="OppC_N"/>
</dbReference>
<dbReference type="Proteomes" id="UP001500751">
    <property type="component" value="Unassembled WGS sequence"/>
</dbReference>
<keyword evidence="3" id="KW-1003">Cell membrane</keyword>
<dbReference type="CDD" id="cd06261">
    <property type="entry name" value="TM_PBP2"/>
    <property type="match status" value="1"/>
</dbReference>
<feature type="transmembrane region" description="Helical" evidence="7">
    <location>
        <begin position="258"/>
        <end position="276"/>
    </location>
</feature>
<evidence type="ECO:0000256" key="8">
    <source>
        <dbReference type="SAM" id="MobiDB-lite"/>
    </source>
</evidence>
<dbReference type="EMBL" id="BAAAQN010000003">
    <property type="protein sequence ID" value="GAA2015471.1"/>
    <property type="molecule type" value="Genomic_DNA"/>
</dbReference>
<feature type="transmembrane region" description="Helical" evidence="7">
    <location>
        <begin position="68"/>
        <end position="90"/>
    </location>
</feature>
<reference evidence="10 11" key="1">
    <citation type="journal article" date="2019" name="Int. J. Syst. Evol. Microbiol.">
        <title>The Global Catalogue of Microorganisms (GCM) 10K type strain sequencing project: providing services to taxonomists for standard genome sequencing and annotation.</title>
        <authorList>
            <consortium name="The Broad Institute Genomics Platform"/>
            <consortium name="The Broad Institute Genome Sequencing Center for Infectious Disease"/>
            <person name="Wu L."/>
            <person name="Ma J."/>
        </authorList>
    </citation>
    <scope>NUCLEOTIDE SEQUENCE [LARGE SCALE GENOMIC DNA]</scope>
    <source>
        <strain evidence="10 11">JCM 16014</strain>
    </source>
</reference>
<dbReference type="PANTHER" id="PTHR43386:SF1">
    <property type="entry name" value="D,D-DIPEPTIDE TRANSPORT SYSTEM PERMEASE PROTEIN DDPC-RELATED"/>
    <property type="match status" value="1"/>
</dbReference>
<feature type="transmembrane region" description="Helical" evidence="7">
    <location>
        <begin position="135"/>
        <end position="157"/>
    </location>
</feature>
<evidence type="ECO:0000256" key="2">
    <source>
        <dbReference type="ARBA" id="ARBA00022448"/>
    </source>
</evidence>
<protein>
    <submittedName>
        <fullName evidence="10">ABC transporter permease</fullName>
    </submittedName>
</protein>
<feature type="transmembrane region" description="Helical" evidence="7">
    <location>
        <begin position="195"/>
        <end position="211"/>
    </location>
</feature>
<keyword evidence="2 7" id="KW-0813">Transport</keyword>
<comment type="similarity">
    <text evidence="7">Belongs to the binding-protein-dependent transport system permease family.</text>
</comment>
<dbReference type="PROSITE" id="PS50928">
    <property type="entry name" value="ABC_TM1"/>
    <property type="match status" value="1"/>
</dbReference>
<comment type="subcellular location">
    <subcellularLocation>
        <location evidence="1 7">Cell membrane</location>
        <topology evidence="1 7">Multi-pass membrane protein</topology>
    </subcellularLocation>
</comment>
<evidence type="ECO:0000256" key="4">
    <source>
        <dbReference type="ARBA" id="ARBA00022692"/>
    </source>
</evidence>